<geneLocation type="plasmid" evidence="3 4">
    <name>pRX1</name>
</geneLocation>
<organism evidence="3 4">
    <name type="scientific">Methylocapsa polymorpha</name>
    <dbReference type="NCBI Taxonomy" id="3080828"/>
    <lineage>
        <taxon>Bacteria</taxon>
        <taxon>Pseudomonadati</taxon>
        <taxon>Pseudomonadota</taxon>
        <taxon>Alphaproteobacteria</taxon>
        <taxon>Hyphomicrobiales</taxon>
        <taxon>Beijerinckiaceae</taxon>
        <taxon>Methylocapsa</taxon>
    </lineage>
</organism>
<feature type="transmembrane region" description="Helical" evidence="1">
    <location>
        <begin position="15"/>
        <end position="37"/>
    </location>
</feature>
<proteinExistence type="predicted"/>
<keyword evidence="3" id="KW-0614">Plasmid</keyword>
<dbReference type="EMBL" id="CP136863">
    <property type="protein sequence ID" value="WOJ91767.1"/>
    <property type="molecule type" value="Genomic_DNA"/>
</dbReference>
<evidence type="ECO:0000256" key="1">
    <source>
        <dbReference type="SAM" id="Phobius"/>
    </source>
</evidence>
<keyword evidence="1" id="KW-0472">Membrane</keyword>
<feature type="domain" description="DotM C-terminal cytoplasmic" evidence="2">
    <location>
        <begin position="186"/>
        <end position="374"/>
    </location>
</feature>
<evidence type="ECO:0000259" key="2">
    <source>
        <dbReference type="Pfam" id="PF23127"/>
    </source>
</evidence>
<protein>
    <recommendedName>
        <fullName evidence="2">DotM C-terminal cytoplasmic domain-containing protein</fullName>
    </recommendedName>
</protein>
<name>A0ABZ0HWW2_9HYPH</name>
<reference evidence="3 4" key="1">
    <citation type="submission" date="2023-10" db="EMBL/GenBank/DDBJ databases">
        <title>Novel methanotroph of the genus Methylocapsa from a subarctic wetland.</title>
        <authorList>
            <person name="Belova S.E."/>
            <person name="Oshkin I.Y."/>
            <person name="Miroshnikov K."/>
            <person name="Dedysh S.N."/>
        </authorList>
    </citation>
    <scope>NUCLEOTIDE SEQUENCE [LARGE SCALE GENOMIC DNA]</scope>
    <source>
        <strain evidence="3 4">RX1</strain>
        <plasmid evidence="3 4">pRX1</plasmid>
    </source>
</reference>
<keyword evidence="1" id="KW-0812">Transmembrane</keyword>
<gene>
    <name evidence="3" type="ORF">RZS28_18740</name>
</gene>
<evidence type="ECO:0000313" key="3">
    <source>
        <dbReference type="EMBL" id="WOJ91767.1"/>
    </source>
</evidence>
<dbReference type="Pfam" id="PF23127">
    <property type="entry name" value="DotM_C"/>
    <property type="match status" value="1"/>
</dbReference>
<dbReference type="InterPro" id="IPR056464">
    <property type="entry name" value="DotM_C"/>
</dbReference>
<dbReference type="RefSeq" id="WP_407341211.1">
    <property type="nucleotide sequence ID" value="NZ_CP136863.1"/>
</dbReference>
<accession>A0ABZ0HWW2</accession>
<feature type="transmembrane region" description="Helical" evidence="1">
    <location>
        <begin position="94"/>
        <end position="115"/>
    </location>
</feature>
<evidence type="ECO:0000313" key="4">
    <source>
        <dbReference type="Proteomes" id="UP001626536"/>
    </source>
</evidence>
<keyword evidence="1" id="KW-1133">Transmembrane helix</keyword>
<dbReference type="Proteomes" id="UP001626536">
    <property type="component" value="Plasmid pRX1"/>
</dbReference>
<sequence>MRAPNRPQTSSSGDATILSLIVVVGGLGVGGWLAWYFQHGDISRVVIQGLHWQLRFIHQFTSRFEIADAQMLAANPEKVKTMQLVHLLREIGGFFLYPAMAAVLILAAVCFRGAAAARYCRNLDLEGLMREQARVFRYTSAFVGRRLRLSDIGENEPRPADPALTAREWIKAWATARDGSFAERIARSELAAQLGAAWRGPGYAQPHVRCLLAAFALLGAGRRDEALAFLGDLSDALPKGEREIGEGPRGALVFPASVAAAGDRWLSDSDMTATVLETMGRHFFTTPGLMSALVEARCAGGVLAPAQFAFLKLVDRRLWYALHSLGFRAEGPNPTPHPNPRVEAIGARDHWAAECMTGRPLSKPSIDRALKAVRNVATGRPAAKGTVDKRA</sequence>
<keyword evidence="4" id="KW-1185">Reference proteome</keyword>